<protein>
    <submittedName>
        <fullName evidence="2">Uu.00g054610.m01.CDS01</fullName>
    </submittedName>
</protein>
<comment type="caution">
    <text evidence="2">The sequence shown here is derived from an EMBL/GenBank/DDBJ whole genome shotgun (WGS) entry which is preliminary data.</text>
</comment>
<dbReference type="Proteomes" id="UP001295740">
    <property type="component" value="Unassembled WGS sequence"/>
</dbReference>
<keyword evidence="1" id="KW-0812">Transmembrane</keyword>
<gene>
    <name evidence="2" type="ORF">KHLLAP_LOCUS12914</name>
</gene>
<evidence type="ECO:0000256" key="1">
    <source>
        <dbReference type="SAM" id="Phobius"/>
    </source>
</evidence>
<organism evidence="2 3">
    <name type="scientific">Anthostomella pinea</name>
    <dbReference type="NCBI Taxonomy" id="933095"/>
    <lineage>
        <taxon>Eukaryota</taxon>
        <taxon>Fungi</taxon>
        <taxon>Dikarya</taxon>
        <taxon>Ascomycota</taxon>
        <taxon>Pezizomycotina</taxon>
        <taxon>Sordariomycetes</taxon>
        <taxon>Xylariomycetidae</taxon>
        <taxon>Xylariales</taxon>
        <taxon>Xylariaceae</taxon>
        <taxon>Anthostomella</taxon>
    </lineage>
</organism>
<keyword evidence="1" id="KW-1133">Transmembrane helix</keyword>
<accession>A0AAI8VQY2</accession>
<name>A0AAI8VQY2_9PEZI</name>
<feature type="transmembrane region" description="Helical" evidence="1">
    <location>
        <begin position="112"/>
        <end position="132"/>
    </location>
</feature>
<evidence type="ECO:0000313" key="2">
    <source>
        <dbReference type="EMBL" id="CAJ2512446.1"/>
    </source>
</evidence>
<dbReference type="EMBL" id="CAUWAG010000019">
    <property type="protein sequence ID" value="CAJ2512446.1"/>
    <property type="molecule type" value="Genomic_DNA"/>
</dbReference>
<sequence length="150" mass="16256">MGLSKVAIITTAKKEPGVVIRNNTGYHAITALAPTLHLAVRCQHMLSAALLTLLLQACLLASTASHAGRVVAAHIFLASMSVLHKSGVPCSRVGRTLWRTPSMRKLRKKLEFEFFTSILGSGGNNFCLVLFWPGWWMIMAIGLTIPAFVG</sequence>
<proteinExistence type="predicted"/>
<evidence type="ECO:0000313" key="3">
    <source>
        <dbReference type="Proteomes" id="UP001295740"/>
    </source>
</evidence>
<keyword evidence="3" id="KW-1185">Reference proteome</keyword>
<keyword evidence="1" id="KW-0472">Membrane</keyword>
<reference evidence="2" key="1">
    <citation type="submission" date="2023-10" db="EMBL/GenBank/DDBJ databases">
        <authorList>
            <person name="Hackl T."/>
        </authorList>
    </citation>
    <scope>NUCLEOTIDE SEQUENCE</scope>
</reference>
<dbReference type="AlphaFoldDB" id="A0AAI8VQY2"/>